<evidence type="ECO:0000313" key="1">
    <source>
        <dbReference type="EMBL" id="KAJ7037890.1"/>
    </source>
</evidence>
<sequence>MAHRGVAFLRVVSDEANKAHFESIASKLSVTGRPARICPCGSERPQKDSHQISQPYHTHFVCLCGSRKTYAACCVKKPNISWSENNFGPTIRRSAQAVNPGFDEMDLKCAMVTTGMMDSTPANRLDKPNEIVLKVLVHKHRIDPAFPCKPCDTNQPLPSMKTWNDAIDAYIASGVDHRAPETIEAAANIGYGGGPLWCKCEGGGVRQNRESRRGGVPRCSGCKTRFIANLQPELSEERVEGAQDGRASDVKAGKGAVAALARGVYG</sequence>
<proteinExistence type="predicted"/>
<comment type="caution">
    <text evidence="1">The sequence shown here is derived from an EMBL/GenBank/DDBJ whole genome shotgun (WGS) entry which is preliminary data.</text>
</comment>
<dbReference type="AlphaFoldDB" id="A0AAD6T210"/>
<dbReference type="Proteomes" id="UP001218188">
    <property type="component" value="Unassembled WGS sequence"/>
</dbReference>
<dbReference type="EMBL" id="JARJCM010000034">
    <property type="protein sequence ID" value="KAJ7037890.1"/>
    <property type="molecule type" value="Genomic_DNA"/>
</dbReference>
<gene>
    <name evidence="1" type="ORF">C8F04DRAFT_1393257</name>
</gene>
<evidence type="ECO:0000313" key="2">
    <source>
        <dbReference type="Proteomes" id="UP001218188"/>
    </source>
</evidence>
<reference evidence="1" key="1">
    <citation type="submission" date="2023-03" db="EMBL/GenBank/DDBJ databases">
        <title>Massive genome expansion in bonnet fungi (Mycena s.s.) driven by repeated elements and novel gene families across ecological guilds.</title>
        <authorList>
            <consortium name="Lawrence Berkeley National Laboratory"/>
            <person name="Harder C.B."/>
            <person name="Miyauchi S."/>
            <person name="Viragh M."/>
            <person name="Kuo A."/>
            <person name="Thoen E."/>
            <person name="Andreopoulos B."/>
            <person name="Lu D."/>
            <person name="Skrede I."/>
            <person name="Drula E."/>
            <person name="Henrissat B."/>
            <person name="Morin E."/>
            <person name="Kohler A."/>
            <person name="Barry K."/>
            <person name="LaButti K."/>
            <person name="Morin E."/>
            <person name="Salamov A."/>
            <person name="Lipzen A."/>
            <person name="Mereny Z."/>
            <person name="Hegedus B."/>
            <person name="Baldrian P."/>
            <person name="Stursova M."/>
            <person name="Weitz H."/>
            <person name="Taylor A."/>
            <person name="Grigoriev I.V."/>
            <person name="Nagy L.G."/>
            <person name="Martin F."/>
            <person name="Kauserud H."/>
        </authorList>
    </citation>
    <scope>NUCLEOTIDE SEQUENCE</scope>
    <source>
        <strain evidence="1">CBHHK200</strain>
    </source>
</reference>
<organism evidence="1 2">
    <name type="scientific">Mycena alexandri</name>
    <dbReference type="NCBI Taxonomy" id="1745969"/>
    <lineage>
        <taxon>Eukaryota</taxon>
        <taxon>Fungi</taxon>
        <taxon>Dikarya</taxon>
        <taxon>Basidiomycota</taxon>
        <taxon>Agaricomycotina</taxon>
        <taxon>Agaricomycetes</taxon>
        <taxon>Agaricomycetidae</taxon>
        <taxon>Agaricales</taxon>
        <taxon>Marasmiineae</taxon>
        <taxon>Mycenaceae</taxon>
        <taxon>Mycena</taxon>
    </lineage>
</organism>
<name>A0AAD6T210_9AGAR</name>
<protein>
    <submittedName>
        <fullName evidence="1">Uncharacterized protein</fullName>
    </submittedName>
</protein>
<accession>A0AAD6T210</accession>
<keyword evidence="2" id="KW-1185">Reference proteome</keyword>